<evidence type="ECO:0000256" key="11">
    <source>
        <dbReference type="SAM" id="SignalP"/>
    </source>
</evidence>
<feature type="disulfide bond" evidence="9">
    <location>
        <begin position="24"/>
        <end position="92"/>
    </location>
</feature>
<dbReference type="Gene3D" id="3.90.370.10">
    <property type="entry name" value="Tissue inhibitor of metalloproteinase-1. Chain B, domain 1"/>
    <property type="match status" value="1"/>
</dbReference>
<keyword evidence="3" id="KW-0964">Secreted</keyword>
<dbReference type="Proteomes" id="UP000789390">
    <property type="component" value="Unassembled WGS sequence"/>
</dbReference>
<keyword evidence="8" id="KW-0479">Metal-binding</keyword>
<gene>
    <name evidence="13" type="ORF">DGAL_LOCUS115</name>
</gene>
<comment type="caution">
    <text evidence="13">The sequence shown here is derived from an EMBL/GenBank/DDBJ whole genome shotgun (WGS) entry which is preliminary data.</text>
</comment>
<comment type="similarity">
    <text evidence="2">Belongs to the protease inhibitor I35 (TIMP) family.</text>
</comment>
<dbReference type="EMBL" id="CAKKLH010000001">
    <property type="protein sequence ID" value="CAH0098068.1"/>
    <property type="molecule type" value="Genomic_DNA"/>
</dbReference>
<evidence type="ECO:0000256" key="3">
    <source>
        <dbReference type="ARBA" id="ARBA00022525"/>
    </source>
</evidence>
<dbReference type="GO" id="GO:0002020">
    <property type="term" value="F:protease binding"/>
    <property type="evidence" value="ECO:0007669"/>
    <property type="project" value="TreeGrafter"/>
</dbReference>
<dbReference type="Pfam" id="PF00965">
    <property type="entry name" value="TIMP"/>
    <property type="match status" value="1"/>
</dbReference>
<feature type="binding site" evidence="8">
    <location>
        <position position="24"/>
    </location>
    <ligand>
        <name>Zn(2+)</name>
        <dbReference type="ChEBI" id="CHEBI:29105"/>
        <note>ligand shared with metalloproteinase partner</note>
    </ligand>
</feature>
<sequence>MKCCWALLSALVILTAMATMADGCSCAKRHPQEHYCSADFVVLAHVKRIVHDRSEWSRAYKVRIKKEFKVTESGRQALSYGRILTPSHDASCGIRLKPGRRYLLTGNIRSGKPWINLCNFVHDWDRMTPIQRKGFRRLYQRGCDCKVMECHWWGKCPSTTQACTWDTAFDWHDCQSMHAICTRGNGGAGSGTCRWSHSKSYRQCSKKRAGSSSSDPKNPDDPARSASSPVAGISAVSTSSSRRWKNNLLLKS</sequence>
<dbReference type="InterPro" id="IPR008993">
    <property type="entry name" value="TIMP-like_OB-fold"/>
</dbReference>
<evidence type="ECO:0000256" key="4">
    <source>
        <dbReference type="ARBA" id="ARBA00022608"/>
    </source>
</evidence>
<keyword evidence="14" id="KW-1185">Reference proteome</keyword>
<evidence type="ECO:0000256" key="2">
    <source>
        <dbReference type="ARBA" id="ARBA00011027"/>
    </source>
</evidence>
<comment type="subcellular location">
    <subcellularLocation>
        <location evidence="1">Secreted</location>
    </subcellularLocation>
</comment>
<keyword evidence="11" id="KW-0732">Signal</keyword>
<feature type="disulfide bond" evidence="9">
    <location>
        <begin position="145"/>
        <end position="193"/>
    </location>
</feature>
<dbReference type="InterPro" id="IPR001134">
    <property type="entry name" value="Netrin_domain"/>
</dbReference>
<dbReference type="PANTHER" id="PTHR11844:SF33">
    <property type="entry name" value="TISSUE INHIBITOR OF METALLOPROTEINASE"/>
    <property type="match status" value="1"/>
</dbReference>
<feature type="disulfide bond" evidence="9">
    <location>
        <begin position="36"/>
        <end position="143"/>
    </location>
</feature>
<feature type="disulfide bond" evidence="9">
    <location>
        <begin position="163"/>
        <end position="181"/>
    </location>
</feature>
<dbReference type="GO" id="GO:0031012">
    <property type="term" value="C:extracellular matrix"/>
    <property type="evidence" value="ECO:0007669"/>
    <property type="project" value="TreeGrafter"/>
</dbReference>
<dbReference type="SUPFAM" id="SSF50242">
    <property type="entry name" value="TIMP-like"/>
    <property type="match status" value="1"/>
</dbReference>
<feature type="domain" description="NTR" evidence="12">
    <location>
        <begin position="24"/>
        <end position="143"/>
    </location>
</feature>
<dbReference type="PANTHER" id="PTHR11844">
    <property type="entry name" value="METALLOPROTEASE INHIBITOR"/>
    <property type="match status" value="1"/>
</dbReference>
<accession>A0A8J2WBU7</accession>
<protein>
    <recommendedName>
        <fullName evidence="12">NTR domain-containing protein</fullName>
    </recommendedName>
</protein>
<keyword evidence="6 9" id="KW-1015">Disulfide bond</keyword>
<evidence type="ECO:0000256" key="8">
    <source>
        <dbReference type="PIRSR" id="PIRSR601820-1"/>
    </source>
</evidence>
<keyword evidence="5" id="KW-0646">Protease inhibitor</keyword>
<dbReference type="Gene3D" id="2.40.50.120">
    <property type="match status" value="1"/>
</dbReference>
<evidence type="ECO:0000256" key="5">
    <source>
        <dbReference type="ARBA" id="ARBA00022690"/>
    </source>
</evidence>
<dbReference type="InterPro" id="IPR027465">
    <property type="entry name" value="TIMP_C"/>
</dbReference>
<evidence type="ECO:0000256" key="10">
    <source>
        <dbReference type="SAM" id="MobiDB-lite"/>
    </source>
</evidence>
<evidence type="ECO:0000313" key="14">
    <source>
        <dbReference type="Proteomes" id="UP000789390"/>
    </source>
</evidence>
<name>A0A8J2WBU7_9CRUS</name>
<keyword evidence="4" id="KW-0483">Metalloprotease inhibitor</keyword>
<dbReference type="SMART" id="SM00206">
    <property type="entry name" value="NTR"/>
    <property type="match status" value="1"/>
</dbReference>
<dbReference type="GO" id="GO:0051045">
    <property type="term" value="P:negative regulation of membrane protein ectodomain proteolysis"/>
    <property type="evidence" value="ECO:0007669"/>
    <property type="project" value="TreeGrafter"/>
</dbReference>
<evidence type="ECO:0000256" key="9">
    <source>
        <dbReference type="PIRSR" id="PIRSR601820-3"/>
    </source>
</evidence>
<evidence type="ECO:0000256" key="6">
    <source>
        <dbReference type="ARBA" id="ARBA00023157"/>
    </source>
</evidence>
<dbReference type="AlphaFoldDB" id="A0A8J2WBU7"/>
<keyword evidence="7" id="KW-0481">Metalloenzyme inhibitor</keyword>
<feature type="region of interest" description="Disordered" evidence="10">
    <location>
        <begin position="204"/>
        <end position="238"/>
    </location>
</feature>
<dbReference type="GO" id="GO:0008191">
    <property type="term" value="F:metalloendopeptidase inhibitor activity"/>
    <property type="evidence" value="ECO:0007669"/>
    <property type="project" value="InterPro"/>
</dbReference>
<evidence type="ECO:0000256" key="1">
    <source>
        <dbReference type="ARBA" id="ARBA00004613"/>
    </source>
</evidence>
<evidence type="ECO:0000256" key="7">
    <source>
        <dbReference type="ARBA" id="ARBA00023215"/>
    </source>
</evidence>
<keyword evidence="8" id="KW-0862">Zinc</keyword>
<dbReference type="GO" id="GO:0046872">
    <property type="term" value="F:metal ion binding"/>
    <property type="evidence" value="ECO:0007669"/>
    <property type="project" value="UniProtKB-KW"/>
</dbReference>
<evidence type="ECO:0000259" key="12">
    <source>
        <dbReference type="PROSITE" id="PS50189"/>
    </source>
</evidence>
<organism evidence="13 14">
    <name type="scientific">Daphnia galeata</name>
    <dbReference type="NCBI Taxonomy" id="27404"/>
    <lineage>
        <taxon>Eukaryota</taxon>
        <taxon>Metazoa</taxon>
        <taxon>Ecdysozoa</taxon>
        <taxon>Arthropoda</taxon>
        <taxon>Crustacea</taxon>
        <taxon>Branchiopoda</taxon>
        <taxon>Diplostraca</taxon>
        <taxon>Cladocera</taxon>
        <taxon>Anomopoda</taxon>
        <taxon>Daphniidae</taxon>
        <taxon>Daphnia</taxon>
    </lineage>
</organism>
<dbReference type="InterPro" id="IPR001820">
    <property type="entry name" value="TIMP"/>
</dbReference>
<evidence type="ECO:0000313" key="13">
    <source>
        <dbReference type="EMBL" id="CAH0098068.1"/>
    </source>
</evidence>
<feature type="signal peptide" evidence="11">
    <location>
        <begin position="1"/>
        <end position="23"/>
    </location>
</feature>
<proteinExistence type="inferred from homology"/>
<reference evidence="13" key="1">
    <citation type="submission" date="2021-11" db="EMBL/GenBank/DDBJ databases">
        <authorList>
            <person name="Schell T."/>
        </authorList>
    </citation>
    <scope>NUCLEOTIDE SEQUENCE</scope>
    <source>
        <strain evidence="13">M5</strain>
    </source>
</reference>
<feature type="chain" id="PRO_5035298496" description="NTR domain-containing protein" evidence="11">
    <location>
        <begin position="24"/>
        <end position="252"/>
    </location>
</feature>
<dbReference type="PROSITE" id="PS50189">
    <property type="entry name" value="NTR"/>
    <property type="match status" value="1"/>
</dbReference>
<dbReference type="OrthoDB" id="6041373at2759"/>
<dbReference type="GO" id="GO:0005615">
    <property type="term" value="C:extracellular space"/>
    <property type="evidence" value="ECO:0007669"/>
    <property type="project" value="TreeGrafter"/>
</dbReference>
<feature type="disulfide bond" evidence="9">
    <location>
        <begin position="26"/>
        <end position="118"/>
    </location>
</feature>